<name>A0A4V6HR58_9FIRM</name>
<dbReference type="EMBL" id="QGQD01000107">
    <property type="protein sequence ID" value="TLC97867.1"/>
    <property type="molecule type" value="Genomic_DNA"/>
</dbReference>
<dbReference type="InterPro" id="IPR017853">
    <property type="entry name" value="GH"/>
</dbReference>
<feature type="binding site" evidence="8">
    <location>
        <position position="294"/>
    </location>
    <ligand>
        <name>substrate</name>
    </ligand>
</feature>
<evidence type="ECO:0000313" key="11">
    <source>
        <dbReference type="Proteomes" id="UP000306509"/>
    </source>
</evidence>
<feature type="active site" description="Proton donor" evidence="7">
    <location>
        <position position="163"/>
    </location>
</feature>
<evidence type="ECO:0000256" key="3">
    <source>
        <dbReference type="ARBA" id="ARBA00023001"/>
    </source>
</evidence>
<evidence type="ECO:0000256" key="9">
    <source>
        <dbReference type="RuleBase" id="RU361175"/>
    </source>
</evidence>
<feature type="active site" description="Nucleophile" evidence="7">
    <location>
        <position position="352"/>
    </location>
</feature>
<feature type="binding site" evidence="8">
    <location>
        <begin position="407"/>
        <end position="408"/>
    </location>
    <ligand>
        <name>substrate</name>
    </ligand>
</feature>
<evidence type="ECO:0000256" key="4">
    <source>
        <dbReference type="ARBA" id="ARBA00023277"/>
    </source>
</evidence>
<organism evidence="10 11">
    <name type="scientific">Robinsoniella peoriensis</name>
    <dbReference type="NCBI Taxonomy" id="180332"/>
    <lineage>
        <taxon>Bacteria</taxon>
        <taxon>Bacillati</taxon>
        <taxon>Bacillota</taxon>
        <taxon>Clostridia</taxon>
        <taxon>Lachnospirales</taxon>
        <taxon>Lachnospiraceae</taxon>
        <taxon>Robinsoniella</taxon>
    </lineage>
</organism>
<proteinExistence type="inferred from homology"/>
<dbReference type="STRING" id="180332.GCA_000797495_02332"/>
<dbReference type="InterPro" id="IPR001360">
    <property type="entry name" value="Glyco_hydro_1"/>
</dbReference>
<dbReference type="InterPro" id="IPR017736">
    <property type="entry name" value="Glyco_hydro_1_beta-glucosidase"/>
</dbReference>
<feature type="binding site" evidence="8">
    <location>
        <position position="400"/>
    </location>
    <ligand>
        <name>substrate</name>
    </ligand>
</feature>
<evidence type="ECO:0000313" key="10">
    <source>
        <dbReference type="EMBL" id="TLC97867.1"/>
    </source>
</evidence>
<evidence type="ECO:0000256" key="2">
    <source>
        <dbReference type="ARBA" id="ARBA00022801"/>
    </source>
</evidence>
<accession>A0A4V6HR58</accession>
<reference evidence="10 11" key="1">
    <citation type="journal article" date="2019" name="Anaerobe">
        <title>Detection of Robinsoniella peoriensis in multiple bone samples of a trauma patient.</title>
        <authorList>
            <person name="Schrottner P."/>
            <person name="Hartwich K."/>
            <person name="Bunk B."/>
            <person name="Schober I."/>
            <person name="Helbig S."/>
            <person name="Rudolph W.W."/>
            <person name="Gunzer F."/>
        </authorList>
    </citation>
    <scope>NUCLEOTIDE SEQUENCE [LARGE SCALE GENOMIC DNA]</scope>
    <source>
        <strain evidence="10 11">DSM 106044</strain>
    </source>
</reference>
<dbReference type="PRINTS" id="PR00131">
    <property type="entry name" value="GLHYDRLASE1"/>
</dbReference>
<dbReference type="Gene3D" id="3.20.20.80">
    <property type="entry name" value="Glycosidases"/>
    <property type="match status" value="1"/>
</dbReference>
<sequence>MKFSKDFIFGTATSAAQVEGAALKDERGKSIWDVFAGIPGKIVDGSSPETACNMYNSYKEDLKLAKELNMQSYRFSFSWSRIFPEGKGSVNQKGLDFYKRMVDEMLKNGLMPNATLYHWDLPYELEKEGGWLNRDIVNWFGEYASLLFREFRDVIPMWATINEPIATYVGYGLGGFAPGHQGEDLGRQANHHVLMAHGEGVKRFRSEQAKDSKIGIVIDMWNHHPFRRENPEDCKIAELENEKSYRSYLNPIFRGCYTRELLQYMKETNSTPNMKDEDMMLIQQPLDYFGLNCYNRVLDCADPTLLQDDRKEKNKGGNYMDNGSEYYPKAVYDAIHILEDDYKIGIPIYITENGTFNCGEEIQPDGRIHDTQRIRYIEGFLKWIHKAIEEGADVRGYYAWSLLDNWEWSAGYTYRFGLVHTDFATQKRILKDSAHWYRDVIAAREL</sequence>
<gene>
    <name evidence="10" type="primary">bglA_3</name>
    <name evidence="10" type="ORF">DSM106044_05230</name>
</gene>
<dbReference type="Proteomes" id="UP000306509">
    <property type="component" value="Unassembled WGS sequence"/>
</dbReference>
<evidence type="ECO:0000256" key="8">
    <source>
        <dbReference type="PIRSR" id="PIRSR617736-2"/>
    </source>
</evidence>
<dbReference type="PANTHER" id="PTHR10353">
    <property type="entry name" value="GLYCOSYL HYDROLASE"/>
    <property type="match status" value="1"/>
</dbReference>
<dbReference type="NCBIfam" id="TIGR03356">
    <property type="entry name" value="BGL"/>
    <property type="match status" value="1"/>
</dbReference>
<feature type="binding site" evidence="8">
    <location>
        <position position="17"/>
    </location>
    <ligand>
        <name>substrate</name>
    </ligand>
</feature>
<keyword evidence="3" id="KW-0136">Cellulose degradation</keyword>
<dbReference type="RefSeq" id="WP_138004058.1">
    <property type="nucleotide sequence ID" value="NZ_QGQD01000107.1"/>
</dbReference>
<keyword evidence="6" id="KW-0624">Polysaccharide degradation</keyword>
<dbReference type="AlphaFoldDB" id="A0A4V6HR58"/>
<evidence type="ECO:0000256" key="5">
    <source>
        <dbReference type="ARBA" id="ARBA00023295"/>
    </source>
</evidence>
<dbReference type="SUPFAM" id="SSF51445">
    <property type="entry name" value="(Trans)glycosidases"/>
    <property type="match status" value="1"/>
</dbReference>
<comment type="catalytic activity">
    <reaction evidence="9">
        <text>Hydrolysis of terminal, non-reducing beta-D-glucosyl residues with release of beta-D-glucose.</text>
        <dbReference type="EC" id="3.2.1.21"/>
    </reaction>
</comment>
<dbReference type="Pfam" id="PF00232">
    <property type="entry name" value="Glyco_hydro_1"/>
    <property type="match status" value="1"/>
</dbReference>
<feature type="binding site" evidence="8">
    <location>
        <position position="162"/>
    </location>
    <ligand>
        <name>substrate</name>
    </ligand>
</feature>
<dbReference type="GO" id="GO:0008422">
    <property type="term" value="F:beta-glucosidase activity"/>
    <property type="evidence" value="ECO:0007669"/>
    <property type="project" value="UniProtKB-EC"/>
</dbReference>
<comment type="similarity">
    <text evidence="1 9">Belongs to the glycosyl hydrolase 1 family.</text>
</comment>
<protein>
    <recommendedName>
        <fullName evidence="9">Beta-glucosidase</fullName>
        <ecNumber evidence="9">3.2.1.21</ecNumber>
    </recommendedName>
</protein>
<keyword evidence="5 9" id="KW-0326">Glycosidase</keyword>
<dbReference type="FunFam" id="3.20.20.80:FF:000004">
    <property type="entry name" value="Beta-glucosidase 6-phospho-beta-glucosidase"/>
    <property type="match status" value="1"/>
</dbReference>
<keyword evidence="11" id="KW-1185">Reference proteome</keyword>
<keyword evidence="4" id="KW-0119">Carbohydrate metabolism</keyword>
<evidence type="ECO:0000256" key="6">
    <source>
        <dbReference type="ARBA" id="ARBA00023326"/>
    </source>
</evidence>
<evidence type="ECO:0000256" key="1">
    <source>
        <dbReference type="ARBA" id="ARBA00010838"/>
    </source>
</evidence>
<comment type="caution">
    <text evidence="10">The sequence shown here is derived from an EMBL/GenBank/DDBJ whole genome shotgun (WGS) entry which is preliminary data.</text>
</comment>
<keyword evidence="2 9" id="KW-0378">Hydrolase</keyword>
<evidence type="ECO:0000256" key="7">
    <source>
        <dbReference type="PIRSR" id="PIRSR617736-1"/>
    </source>
</evidence>
<dbReference type="GO" id="GO:0030245">
    <property type="term" value="P:cellulose catabolic process"/>
    <property type="evidence" value="ECO:0007669"/>
    <property type="project" value="UniProtKB-KW"/>
</dbReference>
<dbReference type="EC" id="3.2.1.21" evidence="9"/>
<dbReference type="PANTHER" id="PTHR10353:SF36">
    <property type="entry name" value="LP05116P"/>
    <property type="match status" value="1"/>
</dbReference>
<feature type="binding site" evidence="8">
    <location>
        <position position="118"/>
    </location>
    <ligand>
        <name>substrate</name>
    </ligand>
</feature>